<dbReference type="SMART" id="SM00878">
    <property type="entry name" value="Biotin_carb_C"/>
    <property type="match status" value="1"/>
</dbReference>
<dbReference type="InterPro" id="IPR011761">
    <property type="entry name" value="ATP-grasp"/>
</dbReference>
<dbReference type="Pfam" id="PF02785">
    <property type="entry name" value="Biotin_carb_C"/>
    <property type="match status" value="1"/>
</dbReference>
<dbReference type="EMBL" id="JACHLY010000001">
    <property type="protein sequence ID" value="MBB5996928.1"/>
    <property type="molecule type" value="Genomic_DNA"/>
</dbReference>
<dbReference type="InterPro" id="IPR011764">
    <property type="entry name" value="Biotin_carboxylation_dom"/>
</dbReference>
<dbReference type="InterPro" id="IPR011053">
    <property type="entry name" value="Single_hybrid_motif"/>
</dbReference>
<dbReference type="Pfam" id="PF02786">
    <property type="entry name" value="CPSase_L_D2"/>
    <property type="match status" value="2"/>
</dbReference>
<keyword evidence="14" id="KW-1185">Reference proteome</keyword>
<dbReference type="EC" id="6.3.4.14" evidence="2"/>
<gene>
    <name evidence="13" type="ORF">HNR25_000679</name>
</gene>
<dbReference type="PROSITE" id="PS50979">
    <property type="entry name" value="BC"/>
    <property type="match status" value="1"/>
</dbReference>
<evidence type="ECO:0000256" key="4">
    <source>
        <dbReference type="ARBA" id="ARBA00022741"/>
    </source>
</evidence>
<dbReference type="InterPro" id="IPR011054">
    <property type="entry name" value="Rudment_hybrid_motif"/>
</dbReference>
<name>A0A841E6Z5_9ACTN</name>
<dbReference type="InterPro" id="IPR005479">
    <property type="entry name" value="CPAse_ATP-bd"/>
</dbReference>
<dbReference type="PANTHER" id="PTHR18866">
    <property type="entry name" value="CARBOXYLASE:PYRUVATE/ACETYL-COA/PROPIONYL-COA CARBOXYLASE"/>
    <property type="match status" value="1"/>
</dbReference>
<feature type="domain" description="Biotin carboxylation" evidence="12">
    <location>
        <begin position="13"/>
        <end position="487"/>
    </location>
</feature>
<evidence type="ECO:0000259" key="12">
    <source>
        <dbReference type="PROSITE" id="PS50979"/>
    </source>
</evidence>
<dbReference type="PROSITE" id="PS00866">
    <property type="entry name" value="CPSASE_1"/>
    <property type="match status" value="1"/>
</dbReference>
<comment type="catalytic activity">
    <reaction evidence="7">
        <text>N(6)-biotinyl-L-lysyl-[protein] + hydrogencarbonate + ATP = N(6)-carboxybiotinyl-L-lysyl-[protein] + ADP + phosphate + H(+)</text>
        <dbReference type="Rhea" id="RHEA:13501"/>
        <dbReference type="Rhea" id="RHEA-COMP:10505"/>
        <dbReference type="Rhea" id="RHEA-COMP:10506"/>
        <dbReference type="ChEBI" id="CHEBI:15378"/>
        <dbReference type="ChEBI" id="CHEBI:17544"/>
        <dbReference type="ChEBI" id="CHEBI:30616"/>
        <dbReference type="ChEBI" id="CHEBI:43474"/>
        <dbReference type="ChEBI" id="CHEBI:83144"/>
        <dbReference type="ChEBI" id="CHEBI:83145"/>
        <dbReference type="ChEBI" id="CHEBI:456216"/>
        <dbReference type="EC" id="6.3.4.14"/>
    </reaction>
    <physiologicalReaction direction="left-to-right" evidence="7">
        <dbReference type="Rhea" id="RHEA:13502"/>
    </physiologicalReaction>
</comment>
<evidence type="ECO:0000259" key="10">
    <source>
        <dbReference type="PROSITE" id="PS50968"/>
    </source>
</evidence>
<dbReference type="PANTHER" id="PTHR18866:SF33">
    <property type="entry name" value="METHYLCROTONOYL-COA CARBOXYLASE SUBUNIT ALPHA, MITOCHONDRIAL-RELATED"/>
    <property type="match status" value="1"/>
</dbReference>
<dbReference type="InterPro" id="IPR000089">
    <property type="entry name" value="Biotin_lipoyl"/>
</dbReference>
<feature type="region of interest" description="Disordered" evidence="9">
    <location>
        <begin position="734"/>
        <end position="756"/>
    </location>
</feature>
<dbReference type="Pfam" id="PF00289">
    <property type="entry name" value="Biotin_carb_N"/>
    <property type="match status" value="1"/>
</dbReference>
<dbReference type="SUPFAM" id="SSF52440">
    <property type="entry name" value="PreATP-grasp domain"/>
    <property type="match status" value="1"/>
</dbReference>
<dbReference type="Gene3D" id="3.30.470.20">
    <property type="entry name" value="ATP-grasp fold, B domain"/>
    <property type="match status" value="1"/>
</dbReference>
<dbReference type="InterPro" id="IPR005482">
    <property type="entry name" value="Biotin_COase_C"/>
</dbReference>
<dbReference type="FunFam" id="2.40.50.100:FF:000003">
    <property type="entry name" value="Acetyl-CoA carboxylase biotin carboxyl carrier protein"/>
    <property type="match status" value="1"/>
</dbReference>
<evidence type="ECO:0000259" key="11">
    <source>
        <dbReference type="PROSITE" id="PS50975"/>
    </source>
</evidence>
<dbReference type="SUPFAM" id="SSF56059">
    <property type="entry name" value="Glutathione synthetase ATP-binding domain-like"/>
    <property type="match status" value="1"/>
</dbReference>
<dbReference type="GO" id="GO:0004075">
    <property type="term" value="F:biotin carboxylase activity"/>
    <property type="evidence" value="ECO:0007669"/>
    <property type="project" value="UniProtKB-EC"/>
</dbReference>
<dbReference type="Pfam" id="PF21139">
    <property type="entry name" value="BT_MCC_alpha"/>
    <property type="match status" value="1"/>
</dbReference>
<dbReference type="InterPro" id="IPR048429">
    <property type="entry name" value="MCC_alpha_BT"/>
</dbReference>
<evidence type="ECO:0000256" key="1">
    <source>
        <dbReference type="ARBA" id="ARBA00001953"/>
    </source>
</evidence>
<evidence type="ECO:0000313" key="14">
    <source>
        <dbReference type="Proteomes" id="UP000578077"/>
    </source>
</evidence>
<evidence type="ECO:0000256" key="9">
    <source>
        <dbReference type="SAM" id="MobiDB-lite"/>
    </source>
</evidence>
<dbReference type="CDD" id="cd06850">
    <property type="entry name" value="biotinyl_domain"/>
    <property type="match status" value="1"/>
</dbReference>
<dbReference type="PROSITE" id="PS00867">
    <property type="entry name" value="CPSASE_2"/>
    <property type="match status" value="1"/>
</dbReference>
<evidence type="ECO:0000256" key="6">
    <source>
        <dbReference type="ARBA" id="ARBA00023267"/>
    </source>
</evidence>
<keyword evidence="6" id="KW-0092">Biotin</keyword>
<dbReference type="PROSITE" id="PS50975">
    <property type="entry name" value="ATP_GRASP"/>
    <property type="match status" value="1"/>
</dbReference>
<evidence type="ECO:0000313" key="13">
    <source>
        <dbReference type="EMBL" id="MBB5996928.1"/>
    </source>
</evidence>
<accession>A0A841E6Z5</accession>
<dbReference type="AlphaFoldDB" id="A0A841E6Z5"/>
<evidence type="ECO:0000256" key="3">
    <source>
        <dbReference type="ARBA" id="ARBA00022598"/>
    </source>
</evidence>
<organism evidence="13 14">
    <name type="scientific">Streptomonospora salina</name>
    <dbReference type="NCBI Taxonomy" id="104205"/>
    <lineage>
        <taxon>Bacteria</taxon>
        <taxon>Bacillati</taxon>
        <taxon>Actinomycetota</taxon>
        <taxon>Actinomycetes</taxon>
        <taxon>Streptosporangiales</taxon>
        <taxon>Nocardiopsidaceae</taxon>
        <taxon>Streptomonospora</taxon>
    </lineage>
</organism>
<feature type="region of interest" description="Disordered" evidence="9">
    <location>
        <begin position="556"/>
        <end position="580"/>
    </location>
</feature>
<dbReference type="Pfam" id="PF00364">
    <property type="entry name" value="Biotin_lipoyl"/>
    <property type="match status" value="1"/>
</dbReference>
<evidence type="ECO:0000256" key="2">
    <source>
        <dbReference type="ARBA" id="ARBA00013263"/>
    </source>
</evidence>
<evidence type="ECO:0000256" key="8">
    <source>
        <dbReference type="PROSITE-ProRule" id="PRU00409"/>
    </source>
</evidence>
<protein>
    <recommendedName>
        <fullName evidence="2">biotin carboxylase</fullName>
        <ecNumber evidence="2">6.3.4.14</ecNumber>
    </recommendedName>
</protein>
<dbReference type="InterPro" id="IPR050856">
    <property type="entry name" value="Biotin_carboxylase_complex"/>
</dbReference>
<reference evidence="13 14" key="1">
    <citation type="submission" date="2020-08" db="EMBL/GenBank/DDBJ databases">
        <title>Sequencing the genomes of 1000 actinobacteria strains.</title>
        <authorList>
            <person name="Klenk H.-P."/>
        </authorList>
    </citation>
    <scope>NUCLEOTIDE SEQUENCE [LARGE SCALE GENOMIC DNA]</scope>
    <source>
        <strain evidence="13 14">DSM 44593</strain>
    </source>
</reference>
<proteinExistence type="predicted"/>
<dbReference type="PROSITE" id="PS50968">
    <property type="entry name" value="BIOTINYL_LIPOYL"/>
    <property type="match status" value="1"/>
</dbReference>
<evidence type="ECO:0000256" key="7">
    <source>
        <dbReference type="ARBA" id="ARBA00048501"/>
    </source>
</evidence>
<keyword evidence="4 8" id="KW-0547">Nucleotide-binding</keyword>
<evidence type="ECO:0000256" key="5">
    <source>
        <dbReference type="ARBA" id="ARBA00022840"/>
    </source>
</evidence>
<dbReference type="FunFam" id="3.40.50.20:FF:000010">
    <property type="entry name" value="Propionyl-CoA carboxylase subunit alpha"/>
    <property type="match status" value="1"/>
</dbReference>
<comment type="cofactor">
    <cofactor evidence="1">
        <name>biotin</name>
        <dbReference type="ChEBI" id="CHEBI:57586"/>
    </cofactor>
</comment>
<dbReference type="SUPFAM" id="SSF51230">
    <property type="entry name" value="Single hybrid motif"/>
    <property type="match status" value="1"/>
</dbReference>
<feature type="domain" description="ATP-grasp" evidence="11">
    <location>
        <begin position="132"/>
        <end position="358"/>
    </location>
</feature>
<keyword evidence="5 8" id="KW-0067">ATP-binding</keyword>
<dbReference type="GO" id="GO:0005524">
    <property type="term" value="F:ATP binding"/>
    <property type="evidence" value="ECO:0007669"/>
    <property type="project" value="UniProtKB-UniRule"/>
</dbReference>
<dbReference type="InterPro" id="IPR005481">
    <property type="entry name" value="BC-like_N"/>
</dbReference>
<dbReference type="GO" id="GO:0046872">
    <property type="term" value="F:metal ion binding"/>
    <property type="evidence" value="ECO:0007669"/>
    <property type="project" value="InterPro"/>
</dbReference>
<dbReference type="RefSeq" id="WP_184633273.1">
    <property type="nucleotide sequence ID" value="NZ_BAABKT010000003.1"/>
</dbReference>
<comment type="caution">
    <text evidence="13">The sequence shown here is derived from an EMBL/GenBank/DDBJ whole genome shotgun (WGS) entry which is preliminary data.</text>
</comment>
<sequence length="756" mass="77870">MSEREQHPAAAGGPAAVLVANRGEIAVRIMRTVRRMGLRSVAVHSTADPGARHVRAADSAVCVGGASLADSYLDAEAIVAAAAESGAQLVHPGYGFLSENADFARRCAEAGLVFIGPPPEAVEAMGDKIRAKRRVAEAGVPLLPGFAEAPGRPMDDGELARAADQAGYPLLLKPSAGGGGKGMRVVDGPGELAGAAAAARREAETAFGDPTLLAERLVRRPRHIEVQVLADGHGGAVHLGERECSLQRRHQKIVEESPSPLLSEEQRAAMGRAAVAAAHACGYVGAGTVEFIVEPPQESAPGTASARSAPPAASAGLDYSFLEMNTRLQVEHPVTEAVAALGGRRGLDLVELQIRIARGEPLPFAQADVSLSGHAVEARVYAEDPAQGFLPTGGRVLLLDEPAGEHVRVDSGTDEGGEVTSAYDPMLAKVVTWAPDRPAALDRMDAALADYTLLGCGTNVAFLRTLLRTPQVRSGALSTDLTERLAPGLTAAPDGGAGDDGAPVADELLAAAADHQLGLEPDPRTADRFSVPDGWRLGPPAWTVWRLRSARHGAAAVRVRRRPAPEPTGAADPRNPPVPALLPEDGAGARTLGYEVGIDGAPAVAVDAARSPDGRTLTVALRSRTLRYARAAEASGLWLGRGGAAWHFRDDPVLAPARGAGAAGDGSVRSPMPGTVLSVAVAEGDYVSAGAPVVVVEAMKMEHTVTAPADGTVAELPVRPGRPVAMDALLARIAPESEHTPPGLGAPGSASTTSEE</sequence>
<keyword evidence="3 13" id="KW-0436">Ligase</keyword>
<dbReference type="InterPro" id="IPR016185">
    <property type="entry name" value="PreATP-grasp_dom_sf"/>
</dbReference>
<dbReference type="SUPFAM" id="SSF51246">
    <property type="entry name" value="Rudiment single hybrid motif"/>
    <property type="match status" value="1"/>
</dbReference>
<dbReference type="Proteomes" id="UP000578077">
    <property type="component" value="Unassembled WGS sequence"/>
</dbReference>
<dbReference type="Gene3D" id="2.40.50.100">
    <property type="match status" value="1"/>
</dbReference>
<feature type="domain" description="Lipoyl-binding" evidence="10">
    <location>
        <begin position="657"/>
        <end position="734"/>
    </location>
</feature>